<keyword evidence="3" id="KW-1185">Reference proteome</keyword>
<protein>
    <recommendedName>
        <fullName evidence="4">Nucleotidyltransferase AbiEii toxin of type IV toxin-antitoxin system</fullName>
    </recommendedName>
</protein>
<feature type="region of interest" description="Disordered" evidence="1">
    <location>
        <begin position="1"/>
        <end position="23"/>
    </location>
</feature>
<evidence type="ECO:0000313" key="3">
    <source>
        <dbReference type="Proteomes" id="UP001501594"/>
    </source>
</evidence>
<evidence type="ECO:0000313" key="2">
    <source>
        <dbReference type="EMBL" id="GAA4265435.1"/>
    </source>
</evidence>
<dbReference type="EMBL" id="BAABAU010000001">
    <property type="protein sequence ID" value="GAA4265435.1"/>
    <property type="molecule type" value="Genomic_DNA"/>
</dbReference>
<dbReference type="Proteomes" id="UP001501594">
    <property type="component" value="Unassembled WGS sequence"/>
</dbReference>
<evidence type="ECO:0000256" key="1">
    <source>
        <dbReference type="SAM" id="MobiDB-lite"/>
    </source>
</evidence>
<dbReference type="InterPro" id="IPR036170">
    <property type="entry name" value="YezG-like_sf"/>
</dbReference>
<dbReference type="SUPFAM" id="SSF160424">
    <property type="entry name" value="BH3703-like"/>
    <property type="match status" value="1"/>
</dbReference>
<evidence type="ECO:0008006" key="4">
    <source>
        <dbReference type="Google" id="ProtNLM"/>
    </source>
</evidence>
<dbReference type="RefSeq" id="WP_344793965.1">
    <property type="nucleotide sequence ID" value="NZ_BAABAU010000001.1"/>
</dbReference>
<sequence>MDPEITDRPAAAPGADHSETPEVEPAGLAVQARMAALIAESLADSDWHGGTLFWSAIGSTAIGRLTTLDLSGHAREHRLPDGLDALGRELRETMTTPEKGAWLSMTLQLGRDGSFVSRFNFDRRVYDNPATPFAAGELGDVPSDDDYASDLREHPRSPRSLPAWLRPAFEAPAPYDVLADAWGWPGVFRSVDRQAAIALDQHEPAGPVARELLEGVGRRVLRAVVADVLEPHRVATLLGLHAEAVSRRLLPAVDGTAALDSDQSLLEAREASSPALLAVEAGVYGIIGDLVRARLAPAVA</sequence>
<comment type="caution">
    <text evidence="2">The sequence shown here is derived from an EMBL/GenBank/DDBJ whole genome shotgun (WGS) entry which is preliminary data.</text>
</comment>
<proteinExistence type="predicted"/>
<organism evidence="2 3">
    <name type="scientific">Frondihabitans peucedani</name>
    <dbReference type="NCBI Taxonomy" id="598626"/>
    <lineage>
        <taxon>Bacteria</taxon>
        <taxon>Bacillati</taxon>
        <taxon>Actinomycetota</taxon>
        <taxon>Actinomycetes</taxon>
        <taxon>Micrococcales</taxon>
        <taxon>Microbacteriaceae</taxon>
        <taxon>Frondihabitans</taxon>
    </lineage>
</organism>
<feature type="region of interest" description="Disordered" evidence="1">
    <location>
        <begin position="136"/>
        <end position="156"/>
    </location>
</feature>
<reference evidence="3" key="1">
    <citation type="journal article" date="2019" name="Int. J. Syst. Evol. Microbiol.">
        <title>The Global Catalogue of Microorganisms (GCM) 10K type strain sequencing project: providing services to taxonomists for standard genome sequencing and annotation.</title>
        <authorList>
            <consortium name="The Broad Institute Genomics Platform"/>
            <consortium name="The Broad Institute Genome Sequencing Center for Infectious Disease"/>
            <person name="Wu L."/>
            <person name="Ma J."/>
        </authorList>
    </citation>
    <scope>NUCLEOTIDE SEQUENCE [LARGE SCALE GENOMIC DNA]</scope>
    <source>
        <strain evidence="3">JCM 17442</strain>
    </source>
</reference>
<name>A0ABP8DZL9_9MICO</name>
<accession>A0ABP8DZL9</accession>
<gene>
    <name evidence="2" type="ORF">GCM10022256_10470</name>
</gene>